<dbReference type="PROSITE" id="PS51257">
    <property type="entry name" value="PROKAR_LIPOPROTEIN"/>
    <property type="match status" value="1"/>
</dbReference>
<evidence type="ECO:0000313" key="5">
    <source>
        <dbReference type="Proteomes" id="UP001595583"/>
    </source>
</evidence>
<keyword evidence="1 2" id="KW-0732">Signal</keyword>
<accession>A0ABV7K635</accession>
<organism evidence="4 5">
    <name type="scientific">Aquamicrobium soli</name>
    <dbReference type="NCBI Taxonomy" id="1811518"/>
    <lineage>
        <taxon>Bacteria</taxon>
        <taxon>Pseudomonadati</taxon>
        <taxon>Pseudomonadota</taxon>
        <taxon>Alphaproteobacteria</taxon>
        <taxon>Hyphomicrobiales</taxon>
        <taxon>Phyllobacteriaceae</taxon>
        <taxon>Aquamicrobium</taxon>
    </lineage>
</organism>
<evidence type="ECO:0000256" key="1">
    <source>
        <dbReference type="ARBA" id="ARBA00022729"/>
    </source>
</evidence>
<dbReference type="EMBL" id="JBHRTK010000004">
    <property type="protein sequence ID" value="MFC3205471.1"/>
    <property type="molecule type" value="Genomic_DNA"/>
</dbReference>
<name>A0ABV7K635_9HYPH</name>
<dbReference type="Proteomes" id="UP001595583">
    <property type="component" value="Unassembled WGS sequence"/>
</dbReference>
<keyword evidence="5" id="KW-1185">Reference proteome</keyword>
<protein>
    <submittedName>
        <fullName evidence="4">Substrate-binding periplasmic protein</fullName>
    </submittedName>
</protein>
<evidence type="ECO:0000259" key="3">
    <source>
        <dbReference type="SMART" id="SM00062"/>
    </source>
</evidence>
<dbReference type="RefSeq" id="WP_378218966.1">
    <property type="nucleotide sequence ID" value="NZ_JBHRTK010000004.1"/>
</dbReference>
<dbReference type="Gene3D" id="3.40.190.10">
    <property type="entry name" value="Periplasmic binding protein-like II"/>
    <property type="match status" value="2"/>
</dbReference>
<dbReference type="PANTHER" id="PTHR35936">
    <property type="entry name" value="MEMBRANE-BOUND LYTIC MUREIN TRANSGLYCOSYLASE F"/>
    <property type="match status" value="1"/>
</dbReference>
<proteinExistence type="predicted"/>
<feature type="chain" id="PRO_5047381147" evidence="2">
    <location>
        <begin position="28"/>
        <end position="280"/>
    </location>
</feature>
<dbReference type="CDD" id="cd13530">
    <property type="entry name" value="PBP2_peptides_like"/>
    <property type="match status" value="1"/>
</dbReference>
<comment type="caution">
    <text evidence="4">The sequence shown here is derived from an EMBL/GenBank/DDBJ whole genome shotgun (WGS) entry which is preliminary data.</text>
</comment>
<evidence type="ECO:0000313" key="4">
    <source>
        <dbReference type="EMBL" id="MFC3205471.1"/>
    </source>
</evidence>
<gene>
    <name evidence="4" type="ORF">ACFOHJ_04545</name>
</gene>
<dbReference type="SUPFAM" id="SSF53850">
    <property type="entry name" value="Periplasmic binding protein-like II"/>
    <property type="match status" value="1"/>
</dbReference>
<feature type="domain" description="Solute-binding protein family 3/N-terminal" evidence="3">
    <location>
        <begin position="43"/>
        <end position="268"/>
    </location>
</feature>
<dbReference type="InterPro" id="IPR001638">
    <property type="entry name" value="Solute-binding_3/MltF_N"/>
</dbReference>
<dbReference type="SMART" id="SM00062">
    <property type="entry name" value="PBPb"/>
    <property type="match status" value="1"/>
</dbReference>
<evidence type="ECO:0000256" key="2">
    <source>
        <dbReference type="SAM" id="SignalP"/>
    </source>
</evidence>
<dbReference type="PANTHER" id="PTHR35936:SF17">
    <property type="entry name" value="ARGININE-BINDING EXTRACELLULAR PROTEIN ARTP"/>
    <property type="match status" value="1"/>
</dbReference>
<sequence length="280" mass="29652">MEKIIHRSALGLLAAVACVGFAASAGAQECTPKHAIKTVEEGYLTVSAPTFPPFSIPKGENEVSGIDGEIVTAIAKMECLKIKVAKVEYATAVPYVASGRTDVAIGDYYRTAARAEVVALSDPLYLDEMGIYSKDGIDKIDDLKGHSVGTVQGYLWVEELKKLLGDDLKLYNNYVALYQDLDTGRIQIGIDGVAVGTSAQQSGSALKGVQIKVADKDERVQASVNAAQAGLPLSKDNADLLAAVNADLAEIRSSGKLVEILEQFGLPKSAAEVGEPRLIK</sequence>
<feature type="signal peptide" evidence="2">
    <location>
        <begin position="1"/>
        <end position="27"/>
    </location>
</feature>
<reference evidence="5" key="1">
    <citation type="journal article" date="2019" name="Int. J. Syst. Evol. Microbiol.">
        <title>The Global Catalogue of Microorganisms (GCM) 10K type strain sequencing project: providing services to taxonomists for standard genome sequencing and annotation.</title>
        <authorList>
            <consortium name="The Broad Institute Genomics Platform"/>
            <consortium name="The Broad Institute Genome Sequencing Center for Infectious Disease"/>
            <person name="Wu L."/>
            <person name="Ma J."/>
        </authorList>
    </citation>
    <scope>NUCLEOTIDE SEQUENCE [LARGE SCALE GENOMIC DNA]</scope>
    <source>
        <strain evidence="5">KCTC 52165</strain>
    </source>
</reference>
<dbReference type="Pfam" id="PF00497">
    <property type="entry name" value="SBP_bac_3"/>
    <property type="match status" value="1"/>
</dbReference>